<dbReference type="EMBL" id="JAAQYI010000002">
    <property type="protein sequence ID" value="NNA77966.1"/>
    <property type="molecule type" value="Genomic_DNA"/>
</dbReference>
<evidence type="ECO:0000313" key="12">
    <source>
        <dbReference type="Proteomes" id="UP000583279"/>
    </source>
</evidence>
<gene>
    <name evidence="9" type="ORF">HBO13_26365</name>
    <name evidence="8" type="ORF">HBO18_22905</name>
    <name evidence="10" type="ORF">HBO30_04470</name>
</gene>
<sequence>MGKVKVVDVTLRDGGYRNNFNFTDEQALVITSSLAEAGINVCEVGYCRGSFAPKVEHGLTSNINADFIERVRQAGGGRIELAVMVHPKNVGNEDFAMLKEQGVSMIRVCLRREQLTEGLATLSLARDYGFSVSANVTHVTAQTLSAVIDTSVRAEGAGADIICFADSNGHMLPSDVDRLISRLSNRLAVPLGFHAHNNLSMALANAAAAIESGAEYIDTSICGMGKGAGNLHLSMLVAYLERIGTNHGFDLVKVLELSNLTAASIPFNNIPSPLLDIIMGAYNFPFDSTKRMQETVERFQLTSEYRALEIMHQQDQVARLAPRAIANVYGRDTMTAQEIAG</sequence>
<proteinExistence type="inferred from homology"/>
<dbReference type="Gene3D" id="3.20.20.70">
    <property type="entry name" value="Aldolase class I"/>
    <property type="match status" value="1"/>
</dbReference>
<dbReference type="GeneID" id="45730766"/>
<comment type="similarity">
    <text evidence="2">Belongs to the alpha-IPM synthase/homocitrate synthase family.</text>
</comment>
<dbReference type="EMBL" id="JAAQYH010000015">
    <property type="protein sequence ID" value="NNA76170.1"/>
    <property type="molecule type" value="Genomic_DNA"/>
</dbReference>
<evidence type="ECO:0000256" key="1">
    <source>
        <dbReference type="ARBA" id="ARBA00003050"/>
    </source>
</evidence>
<dbReference type="GO" id="GO:0004410">
    <property type="term" value="F:homocitrate synthase activity"/>
    <property type="evidence" value="ECO:0007669"/>
    <property type="project" value="UniProtKB-EC"/>
</dbReference>
<comment type="catalytic activity">
    <reaction evidence="6">
        <text>acetyl-CoA + 2-oxoglutarate + H2O = (2R)-homocitrate + CoA + H(+)</text>
        <dbReference type="Rhea" id="RHEA:12929"/>
        <dbReference type="ChEBI" id="CHEBI:15377"/>
        <dbReference type="ChEBI" id="CHEBI:15378"/>
        <dbReference type="ChEBI" id="CHEBI:16810"/>
        <dbReference type="ChEBI" id="CHEBI:57287"/>
        <dbReference type="ChEBI" id="CHEBI:57288"/>
        <dbReference type="ChEBI" id="CHEBI:58884"/>
        <dbReference type="EC" id="2.3.3.14"/>
    </reaction>
</comment>
<feature type="domain" description="Pyruvate carboxyltransferase" evidence="7">
    <location>
        <begin position="4"/>
        <end position="255"/>
    </location>
</feature>
<evidence type="ECO:0000256" key="3">
    <source>
        <dbReference type="ARBA" id="ARBA00012974"/>
    </source>
</evidence>
<dbReference type="Proteomes" id="UP000535954">
    <property type="component" value="Unassembled WGS sequence"/>
</dbReference>
<evidence type="ECO:0000313" key="13">
    <source>
        <dbReference type="Proteomes" id="UP000586252"/>
    </source>
</evidence>
<dbReference type="RefSeq" id="WP_034134679.1">
    <property type="nucleotide sequence ID" value="NZ_JAAQYH010000015.1"/>
</dbReference>
<dbReference type="PANTHER" id="PTHR42880:SF1">
    <property type="entry name" value="ISOPROPYLMALATE_HOMOCITRATE_CITRAMALATE SYNTHASE FAMILY PROTEIN"/>
    <property type="match status" value="1"/>
</dbReference>
<evidence type="ECO:0000313" key="11">
    <source>
        <dbReference type="Proteomes" id="UP000535954"/>
    </source>
</evidence>
<dbReference type="InterPro" id="IPR013785">
    <property type="entry name" value="Aldolase_TIM"/>
</dbReference>
<comment type="function">
    <text evidence="1">This protein is a Fe-Mo-cofactor biosynthetic component.</text>
</comment>
<protein>
    <recommendedName>
        <fullName evidence="4">Homocitrate synthase</fullName>
        <ecNumber evidence="3">2.3.3.14</ecNumber>
    </recommendedName>
</protein>
<reference evidence="11 12" key="1">
    <citation type="journal article" date="2020" name="Front. Microbiol.">
        <title>Genetic Organization of the aprX-lipA2 Operon Affects the Proteolytic Potential of Pseudomonas Species in Milk.</title>
        <authorList>
            <person name="Maier C."/>
            <person name="Huptas C."/>
            <person name="von Neubeck M."/>
            <person name="Scherer S."/>
            <person name="Wenning M."/>
            <person name="Lucking G."/>
        </authorList>
    </citation>
    <scope>NUCLEOTIDE SEQUENCE [LARGE SCALE GENOMIC DNA]</scope>
    <source>
        <strain evidence="8 12">WS 4997</strain>
        <strain evidence="10 13">WS 5404</strain>
        <strain evidence="9 11">WS 5405</strain>
    </source>
</reference>
<keyword evidence="5" id="KW-0808">Transferase</keyword>
<dbReference type="Proteomes" id="UP000586252">
    <property type="component" value="Unassembled WGS sequence"/>
</dbReference>
<dbReference type="Pfam" id="PF00682">
    <property type="entry name" value="HMGL-like"/>
    <property type="match status" value="1"/>
</dbReference>
<evidence type="ECO:0000259" key="7">
    <source>
        <dbReference type="PROSITE" id="PS50991"/>
    </source>
</evidence>
<dbReference type="AlphaFoldDB" id="A0A7Y1M9Y8"/>
<evidence type="ECO:0000256" key="5">
    <source>
        <dbReference type="ARBA" id="ARBA00022679"/>
    </source>
</evidence>
<accession>A0A7Y1M9Y8</accession>
<evidence type="ECO:0000256" key="2">
    <source>
        <dbReference type="ARBA" id="ARBA00006154"/>
    </source>
</evidence>
<dbReference type="EMBL" id="JAAQYK010000008">
    <property type="protein sequence ID" value="NNA46973.1"/>
    <property type="molecule type" value="Genomic_DNA"/>
</dbReference>
<dbReference type="EC" id="2.3.3.14" evidence="3"/>
<comment type="caution">
    <text evidence="10">The sequence shown here is derived from an EMBL/GenBank/DDBJ whole genome shotgun (WGS) entry which is preliminary data.</text>
</comment>
<dbReference type="PANTHER" id="PTHR42880">
    <property type="entry name" value="HOMOCITRATE SYNTHASE"/>
    <property type="match status" value="1"/>
</dbReference>
<evidence type="ECO:0000256" key="4">
    <source>
        <dbReference type="ARBA" id="ARBA00020735"/>
    </source>
</evidence>
<evidence type="ECO:0000313" key="9">
    <source>
        <dbReference type="EMBL" id="NNA76170.1"/>
    </source>
</evidence>
<evidence type="ECO:0000313" key="8">
    <source>
        <dbReference type="EMBL" id="NNA46973.1"/>
    </source>
</evidence>
<evidence type="ECO:0000313" key="10">
    <source>
        <dbReference type="EMBL" id="NNA77966.1"/>
    </source>
</evidence>
<dbReference type="InterPro" id="IPR000891">
    <property type="entry name" value="PYR_CT"/>
</dbReference>
<organism evidence="10 13">
    <name type="scientific">Pseudomonas lactis</name>
    <dbReference type="NCBI Taxonomy" id="1615674"/>
    <lineage>
        <taxon>Bacteria</taxon>
        <taxon>Pseudomonadati</taxon>
        <taxon>Pseudomonadota</taxon>
        <taxon>Gammaproteobacteria</taxon>
        <taxon>Pseudomonadales</taxon>
        <taxon>Pseudomonadaceae</taxon>
        <taxon>Pseudomonas</taxon>
    </lineage>
</organism>
<name>A0A7Y1M9Y8_9PSED</name>
<evidence type="ECO:0000256" key="6">
    <source>
        <dbReference type="ARBA" id="ARBA00048019"/>
    </source>
</evidence>
<dbReference type="SUPFAM" id="SSF51569">
    <property type="entry name" value="Aldolase"/>
    <property type="match status" value="1"/>
</dbReference>
<dbReference type="PROSITE" id="PS50991">
    <property type="entry name" value="PYR_CT"/>
    <property type="match status" value="1"/>
</dbReference>
<dbReference type="Proteomes" id="UP000583279">
    <property type="component" value="Unassembled WGS sequence"/>
</dbReference>